<organism evidence="1 2">
    <name type="scientific">Nocardioides panacihumi</name>
    <dbReference type="NCBI Taxonomy" id="400774"/>
    <lineage>
        <taxon>Bacteria</taxon>
        <taxon>Bacillati</taxon>
        <taxon>Actinomycetota</taxon>
        <taxon>Actinomycetes</taxon>
        <taxon>Propionibacteriales</taxon>
        <taxon>Nocardioidaceae</taxon>
        <taxon>Nocardioides</taxon>
    </lineage>
</organism>
<dbReference type="EMBL" id="BAAAPB010000001">
    <property type="protein sequence ID" value="GAA1955246.1"/>
    <property type="molecule type" value="Genomic_DNA"/>
</dbReference>
<accession>A0ABP5C161</accession>
<comment type="caution">
    <text evidence="1">The sequence shown here is derived from an EMBL/GenBank/DDBJ whole genome shotgun (WGS) entry which is preliminary data.</text>
</comment>
<evidence type="ECO:0008006" key="3">
    <source>
        <dbReference type="Google" id="ProtNLM"/>
    </source>
</evidence>
<gene>
    <name evidence="1" type="ORF">GCM10009798_13100</name>
</gene>
<name>A0ABP5C161_9ACTN</name>
<evidence type="ECO:0000313" key="2">
    <source>
        <dbReference type="Proteomes" id="UP001500571"/>
    </source>
</evidence>
<sequence length="51" mass="5464">MKSTAKTSVQRLSNGTYRVGSARGRSAITGRFITKAAEKPARVTAEAPKQK</sequence>
<dbReference type="Proteomes" id="UP001500571">
    <property type="component" value="Unassembled WGS sequence"/>
</dbReference>
<keyword evidence="2" id="KW-1185">Reference proteome</keyword>
<protein>
    <recommendedName>
        <fullName evidence="3">ABC transporter ATP-binding protein</fullName>
    </recommendedName>
</protein>
<reference evidence="2" key="1">
    <citation type="journal article" date="2019" name="Int. J. Syst. Evol. Microbiol.">
        <title>The Global Catalogue of Microorganisms (GCM) 10K type strain sequencing project: providing services to taxonomists for standard genome sequencing and annotation.</title>
        <authorList>
            <consortium name="The Broad Institute Genomics Platform"/>
            <consortium name="The Broad Institute Genome Sequencing Center for Infectious Disease"/>
            <person name="Wu L."/>
            <person name="Ma J."/>
        </authorList>
    </citation>
    <scope>NUCLEOTIDE SEQUENCE [LARGE SCALE GENOMIC DNA]</scope>
    <source>
        <strain evidence="2">JCM 15309</strain>
    </source>
</reference>
<evidence type="ECO:0000313" key="1">
    <source>
        <dbReference type="EMBL" id="GAA1955246.1"/>
    </source>
</evidence>
<proteinExistence type="predicted"/>